<reference evidence="2 3" key="1">
    <citation type="submission" date="2017-02" db="EMBL/GenBank/DDBJ databases">
        <title>Genomic diversity within the haloalkaliphilic genus Thioalkalivibrio.</title>
        <authorList>
            <person name="Ahn A.-C."/>
            <person name="Meier-Kolthoff J."/>
            <person name="Overmars L."/>
            <person name="Richter M."/>
            <person name="Woyke T."/>
            <person name="Sorokin D.Y."/>
            <person name="Muyzer G."/>
        </authorList>
    </citation>
    <scope>NUCLEOTIDE SEQUENCE [LARGE SCALE GENOMIC DNA]</scope>
    <source>
        <strain evidence="2 3">ALJD</strain>
    </source>
</reference>
<evidence type="ECO:0000313" key="3">
    <source>
        <dbReference type="Proteomes" id="UP000189462"/>
    </source>
</evidence>
<organism evidence="2 3">
    <name type="scientific">Thioalkalivibrio denitrificans</name>
    <dbReference type="NCBI Taxonomy" id="108003"/>
    <lineage>
        <taxon>Bacteria</taxon>
        <taxon>Pseudomonadati</taxon>
        <taxon>Pseudomonadota</taxon>
        <taxon>Gammaproteobacteria</taxon>
        <taxon>Chromatiales</taxon>
        <taxon>Ectothiorhodospiraceae</taxon>
        <taxon>Thioalkalivibrio</taxon>
    </lineage>
</organism>
<sequence length="68" mass="7450">MSPFEDRKRLHFILGNIILALAAVMLLFMGQLWELIGGWALILWMAMAAGGVYLVAKDKDIGPPGPPN</sequence>
<protein>
    <submittedName>
        <fullName evidence="2">Uncharacterized protein</fullName>
    </submittedName>
</protein>
<dbReference type="Proteomes" id="UP000189462">
    <property type="component" value="Unassembled WGS sequence"/>
</dbReference>
<dbReference type="EMBL" id="MVBK01000081">
    <property type="protein sequence ID" value="OOG22991.1"/>
    <property type="molecule type" value="Genomic_DNA"/>
</dbReference>
<gene>
    <name evidence="2" type="ORF">B1C78_13025</name>
</gene>
<evidence type="ECO:0000256" key="1">
    <source>
        <dbReference type="SAM" id="Phobius"/>
    </source>
</evidence>
<keyword evidence="1" id="KW-0812">Transmembrane</keyword>
<keyword evidence="3" id="KW-1185">Reference proteome</keyword>
<keyword evidence="1" id="KW-0472">Membrane</keyword>
<comment type="caution">
    <text evidence="2">The sequence shown here is derived from an EMBL/GenBank/DDBJ whole genome shotgun (WGS) entry which is preliminary data.</text>
</comment>
<accession>A0A1V3ND67</accession>
<proteinExistence type="predicted"/>
<keyword evidence="1" id="KW-1133">Transmembrane helix</keyword>
<dbReference type="AlphaFoldDB" id="A0A1V3ND67"/>
<dbReference type="OrthoDB" id="5785330at2"/>
<dbReference type="RefSeq" id="WP_077279610.1">
    <property type="nucleotide sequence ID" value="NZ_MVBK01000081.1"/>
</dbReference>
<name>A0A1V3ND67_9GAMM</name>
<feature type="transmembrane region" description="Helical" evidence="1">
    <location>
        <begin position="12"/>
        <end position="30"/>
    </location>
</feature>
<feature type="transmembrane region" description="Helical" evidence="1">
    <location>
        <begin position="36"/>
        <end position="56"/>
    </location>
</feature>
<evidence type="ECO:0000313" key="2">
    <source>
        <dbReference type="EMBL" id="OOG22991.1"/>
    </source>
</evidence>